<reference evidence="1 2" key="1">
    <citation type="submission" date="2015-09" db="EMBL/GenBank/DDBJ databases">
        <title>Atta colombica WGS genome.</title>
        <authorList>
            <person name="Nygaard S."/>
            <person name="Hu H."/>
            <person name="Boomsma J."/>
            <person name="Zhang G."/>
        </authorList>
    </citation>
    <scope>NUCLEOTIDE SEQUENCE [LARGE SCALE GENOMIC DNA]</scope>
    <source>
        <strain evidence="1">Treedump-2</strain>
        <tissue evidence="1">Whole body</tissue>
    </source>
</reference>
<dbReference type="AlphaFoldDB" id="A0A195B0K0"/>
<protein>
    <submittedName>
        <fullName evidence="1">Uncharacterized protein</fullName>
    </submittedName>
</protein>
<dbReference type="Proteomes" id="UP000078540">
    <property type="component" value="Unassembled WGS sequence"/>
</dbReference>
<evidence type="ECO:0000313" key="2">
    <source>
        <dbReference type="Proteomes" id="UP000078540"/>
    </source>
</evidence>
<proteinExistence type="predicted"/>
<sequence>MKLDNGFFLCTETGKALYYASSPRRASEKTRVAEKRGSRARKVIVEYSKCTSQEYAQTVPRIDEFLTPTSAWH</sequence>
<gene>
    <name evidence="1" type="ORF">ALC53_11833</name>
</gene>
<dbReference type="EMBL" id="KQ976692">
    <property type="protein sequence ID" value="KYM77822.1"/>
    <property type="molecule type" value="Genomic_DNA"/>
</dbReference>
<organism evidence="1 2">
    <name type="scientific">Atta colombica</name>
    <dbReference type="NCBI Taxonomy" id="520822"/>
    <lineage>
        <taxon>Eukaryota</taxon>
        <taxon>Metazoa</taxon>
        <taxon>Ecdysozoa</taxon>
        <taxon>Arthropoda</taxon>
        <taxon>Hexapoda</taxon>
        <taxon>Insecta</taxon>
        <taxon>Pterygota</taxon>
        <taxon>Neoptera</taxon>
        <taxon>Endopterygota</taxon>
        <taxon>Hymenoptera</taxon>
        <taxon>Apocrita</taxon>
        <taxon>Aculeata</taxon>
        <taxon>Formicoidea</taxon>
        <taxon>Formicidae</taxon>
        <taxon>Myrmicinae</taxon>
        <taxon>Atta</taxon>
    </lineage>
</organism>
<name>A0A195B0K0_9HYME</name>
<accession>A0A195B0K0</accession>
<keyword evidence="2" id="KW-1185">Reference proteome</keyword>
<evidence type="ECO:0000313" key="1">
    <source>
        <dbReference type="EMBL" id="KYM77822.1"/>
    </source>
</evidence>